<organism evidence="1">
    <name type="scientific">Siphoviridae sp. ctDmR33</name>
    <dbReference type="NCBI Taxonomy" id="2825389"/>
    <lineage>
        <taxon>Viruses</taxon>
        <taxon>Duplodnaviria</taxon>
        <taxon>Heunggongvirae</taxon>
        <taxon>Uroviricota</taxon>
        <taxon>Caudoviricetes</taxon>
    </lineage>
</organism>
<protein>
    <submittedName>
        <fullName evidence="1">Uncharacterized protein</fullName>
    </submittedName>
</protein>
<dbReference type="Pfam" id="PF16478">
    <property type="entry name" value="DUF5055"/>
    <property type="match status" value="1"/>
</dbReference>
<evidence type="ECO:0000313" key="1">
    <source>
        <dbReference type="EMBL" id="DAF99068.1"/>
    </source>
</evidence>
<sequence>MEVKPIKISDPKTGETYILEFNRDAVRFAEANKFKLEELTTFPETNIRALWFYAFRKNHPNIARAKTDAMLDEIGGLSTDELARLVELYQAPINALILGDEEERKNAKWSVSL</sequence>
<reference evidence="1" key="1">
    <citation type="journal article" date="2021" name="Proc. Natl. Acad. Sci. U.S.A.">
        <title>A Catalog of Tens of Thousands of Viruses from Human Metagenomes Reveals Hidden Associations with Chronic Diseases.</title>
        <authorList>
            <person name="Tisza M.J."/>
            <person name="Buck C.B."/>
        </authorList>
    </citation>
    <scope>NUCLEOTIDE SEQUENCE</scope>
    <source>
        <strain evidence="1">CtDmR33</strain>
    </source>
</reference>
<proteinExistence type="predicted"/>
<accession>A0A8S5UX91</accession>
<name>A0A8S5UX91_9CAUD</name>
<dbReference type="InterPro" id="IPR032481">
    <property type="entry name" value="DUF5055"/>
</dbReference>
<dbReference type="EMBL" id="BK016159">
    <property type="protein sequence ID" value="DAF99068.1"/>
    <property type="molecule type" value="Genomic_DNA"/>
</dbReference>